<dbReference type="RefSeq" id="WP_142714061.1">
    <property type="nucleotide sequence ID" value="NZ_FXTH01000006.1"/>
</dbReference>
<dbReference type="AlphaFoldDB" id="A0A521CGI6"/>
<proteinExistence type="predicted"/>
<protein>
    <submittedName>
        <fullName evidence="1">Uncharacterized protein</fullName>
    </submittedName>
</protein>
<dbReference type="Gene3D" id="1.10.10.60">
    <property type="entry name" value="Homeodomain-like"/>
    <property type="match status" value="1"/>
</dbReference>
<accession>A0A521CGI6</accession>
<dbReference type="OrthoDB" id="1524609at2"/>
<dbReference type="EMBL" id="FXTH01000006">
    <property type="protein sequence ID" value="SMO58529.1"/>
    <property type="molecule type" value="Genomic_DNA"/>
</dbReference>
<name>A0A521CGI6_9BACT</name>
<reference evidence="1 2" key="1">
    <citation type="submission" date="2017-05" db="EMBL/GenBank/DDBJ databases">
        <authorList>
            <person name="Varghese N."/>
            <person name="Submissions S."/>
        </authorList>
    </citation>
    <scope>NUCLEOTIDE SEQUENCE [LARGE SCALE GENOMIC DNA]</scope>
    <source>
        <strain evidence="1 2">DSM 21194</strain>
    </source>
</reference>
<sequence>MGTNEEALSTAIQKLRNNLSDIARVQEWADFMGYEDPKTFGEKFHQHYNVRPHRAMVYIRLKSVARYLRDPEDYSNHHIARVHSFPGEKALNNFTNYHTGYCPTDLKTMPEEQVHALLEKLGSKIRE</sequence>
<keyword evidence="2" id="KW-1185">Reference proteome</keyword>
<gene>
    <name evidence="1" type="ORF">SAMN06265218_10661</name>
</gene>
<evidence type="ECO:0000313" key="2">
    <source>
        <dbReference type="Proteomes" id="UP000317593"/>
    </source>
</evidence>
<organism evidence="1 2">
    <name type="scientific">Fodinibius sediminis</name>
    <dbReference type="NCBI Taxonomy" id="1214077"/>
    <lineage>
        <taxon>Bacteria</taxon>
        <taxon>Pseudomonadati</taxon>
        <taxon>Balneolota</taxon>
        <taxon>Balneolia</taxon>
        <taxon>Balneolales</taxon>
        <taxon>Balneolaceae</taxon>
        <taxon>Fodinibius</taxon>
    </lineage>
</organism>
<evidence type="ECO:0000313" key="1">
    <source>
        <dbReference type="EMBL" id="SMO58529.1"/>
    </source>
</evidence>
<dbReference type="Proteomes" id="UP000317593">
    <property type="component" value="Unassembled WGS sequence"/>
</dbReference>